<accession>A0A1I8PQY7</accession>
<dbReference type="OrthoDB" id="671595at2759"/>
<evidence type="ECO:0000313" key="6">
    <source>
        <dbReference type="EnsemblMetazoa" id="SCAU010283-PA"/>
    </source>
</evidence>
<gene>
    <name evidence="6" type="primary">106080734</name>
</gene>
<dbReference type="SUPFAM" id="SSF56574">
    <property type="entry name" value="Serpins"/>
    <property type="match status" value="1"/>
</dbReference>
<keyword evidence="3" id="KW-0722">Serine protease inhibitor</keyword>
<dbReference type="PANTHER" id="PTHR11461:SF211">
    <property type="entry name" value="GH10112P-RELATED"/>
    <property type="match status" value="1"/>
</dbReference>
<dbReference type="PANTHER" id="PTHR11461">
    <property type="entry name" value="SERINE PROTEASE INHIBITOR, SERPIN"/>
    <property type="match status" value="1"/>
</dbReference>
<dbReference type="GO" id="GO:0004867">
    <property type="term" value="F:serine-type endopeptidase inhibitor activity"/>
    <property type="evidence" value="ECO:0007669"/>
    <property type="project" value="UniProtKB-KW"/>
</dbReference>
<protein>
    <recommendedName>
        <fullName evidence="5">Serpin domain-containing protein</fullName>
    </recommendedName>
</protein>
<name>A0A1I8PQY7_STOCA</name>
<evidence type="ECO:0000256" key="1">
    <source>
        <dbReference type="ARBA" id="ARBA00009500"/>
    </source>
</evidence>
<dbReference type="VEuPathDB" id="VectorBase:SCAU010283"/>
<evidence type="ECO:0000256" key="4">
    <source>
        <dbReference type="RuleBase" id="RU000411"/>
    </source>
</evidence>
<comment type="similarity">
    <text evidence="1 4">Belongs to the serpin family.</text>
</comment>
<dbReference type="InterPro" id="IPR042185">
    <property type="entry name" value="Serpin_sf_2"/>
</dbReference>
<dbReference type="Proteomes" id="UP000095300">
    <property type="component" value="Unassembled WGS sequence"/>
</dbReference>
<dbReference type="GO" id="GO:0005615">
    <property type="term" value="C:extracellular space"/>
    <property type="evidence" value="ECO:0007669"/>
    <property type="project" value="InterPro"/>
</dbReference>
<dbReference type="CDD" id="cd19601">
    <property type="entry name" value="serpin42Da-like"/>
    <property type="match status" value="1"/>
</dbReference>
<proteinExistence type="inferred from homology"/>
<dbReference type="SMART" id="SM00093">
    <property type="entry name" value="SERPIN"/>
    <property type="match status" value="1"/>
</dbReference>
<dbReference type="Gene3D" id="2.30.39.10">
    <property type="entry name" value="Alpha-1-antitrypsin, domain 1"/>
    <property type="match status" value="1"/>
</dbReference>
<dbReference type="InterPro" id="IPR042178">
    <property type="entry name" value="Serpin_sf_1"/>
</dbReference>
<dbReference type="KEGG" id="scac:106080734"/>
<evidence type="ECO:0000256" key="3">
    <source>
        <dbReference type="ARBA" id="ARBA00022900"/>
    </source>
</evidence>
<evidence type="ECO:0000256" key="2">
    <source>
        <dbReference type="ARBA" id="ARBA00022690"/>
    </source>
</evidence>
<dbReference type="AlphaFoldDB" id="A0A1I8PQY7"/>
<dbReference type="Pfam" id="PF00079">
    <property type="entry name" value="Serpin"/>
    <property type="match status" value="1"/>
</dbReference>
<dbReference type="InterPro" id="IPR036186">
    <property type="entry name" value="Serpin_sf"/>
</dbReference>
<dbReference type="PROSITE" id="PS00284">
    <property type="entry name" value="SERPIN"/>
    <property type="match status" value="1"/>
</dbReference>
<reference evidence="6" key="1">
    <citation type="submission" date="2020-05" db="UniProtKB">
        <authorList>
            <consortium name="EnsemblMetazoa"/>
        </authorList>
    </citation>
    <scope>IDENTIFICATION</scope>
    <source>
        <strain evidence="6">USDA</strain>
    </source>
</reference>
<keyword evidence="7" id="KW-1185">Reference proteome</keyword>
<dbReference type="InterPro" id="IPR023796">
    <property type="entry name" value="Serpin_dom"/>
</dbReference>
<dbReference type="Gene3D" id="3.30.497.10">
    <property type="entry name" value="Antithrombin, subunit I, domain 2"/>
    <property type="match status" value="1"/>
</dbReference>
<evidence type="ECO:0000313" key="7">
    <source>
        <dbReference type="Proteomes" id="UP000095300"/>
    </source>
</evidence>
<organism evidence="6 7">
    <name type="scientific">Stomoxys calcitrans</name>
    <name type="common">Stable fly</name>
    <name type="synonym">Conops calcitrans</name>
    <dbReference type="NCBI Taxonomy" id="35570"/>
    <lineage>
        <taxon>Eukaryota</taxon>
        <taxon>Metazoa</taxon>
        <taxon>Ecdysozoa</taxon>
        <taxon>Arthropoda</taxon>
        <taxon>Hexapoda</taxon>
        <taxon>Insecta</taxon>
        <taxon>Pterygota</taxon>
        <taxon>Neoptera</taxon>
        <taxon>Endopterygota</taxon>
        <taxon>Diptera</taxon>
        <taxon>Brachycera</taxon>
        <taxon>Muscomorpha</taxon>
        <taxon>Muscoidea</taxon>
        <taxon>Muscidae</taxon>
        <taxon>Stomoxys</taxon>
    </lineage>
</organism>
<sequence length="334" mass="37850">MALAFTGAQGETAQEIASTMKYASNCTQEVAQNFRCILDQYQDSDLLKMANKIYVKEGKKIKDTYANTTKESYHAEAETINFSESEAAAQTINNWVENKTSGKITKLIPSQVLGDDTRLVLLNALHFKGNWQCKFDEADTHEGDFWTDAEQSVKVQYMRQTAYFNQGYFHKHKFSLLELPYKDSDLSMMILLPDERNGLKEVMEQLKDINLLELTEKISSDEIILVLPKFKVDFAVDAKNVLQEMGIEKAFSEEADFSGMLEPSEDINISNIFHKASIEVNEEGTEAAAASGAIMMARCLMSFEFIADHPFLYWIWNKKNILFAGTFVNAPKEA</sequence>
<dbReference type="InterPro" id="IPR000215">
    <property type="entry name" value="Serpin_fam"/>
</dbReference>
<dbReference type="InterPro" id="IPR023795">
    <property type="entry name" value="Serpin_CS"/>
</dbReference>
<dbReference type="EnsemblMetazoa" id="SCAU010283-RA">
    <property type="protein sequence ID" value="SCAU010283-PA"/>
    <property type="gene ID" value="SCAU010283"/>
</dbReference>
<keyword evidence="2" id="KW-0646">Protease inhibitor</keyword>
<evidence type="ECO:0000259" key="5">
    <source>
        <dbReference type="SMART" id="SM00093"/>
    </source>
</evidence>
<feature type="domain" description="Serpin" evidence="5">
    <location>
        <begin position="1"/>
        <end position="330"/>
    </location>
</feature>